<comment type="caution">
    <text evidence="1">The sequence shown here is derived from an EMBL/GenBank/DDBJ whole genome shotgun (WGS) entry which is preliminary data.</text>
</comment>
<protein>
    <submittedName>
        <fullName evidence="1">Uncharacterized protein</fullName>
    </submittedName>
</protein>
<dbReference type="Proteomes" id="UP001305647">
    <property type="component" value="Unassembled WGS sequence"/>
</dbReference>
<reference evidence="1" key="1">
    <citation type="journal article" date="2023" name="Mol. Phylogenet. Evol.">
        <title>Genome-scale phylogeny and comparative genomics of the fungal order Sordariales.</title>
        <authorList>
            <person name="Hensen N."/>
            <person name="Bonometti L."/>
            <person name="Westerberg I."/>
            <person name="Brannstrom I.O."/>
            <person name="Guillou S."/>
            <person name="Cros-Aarteil S."/>
            <person name="Calhoun S."/>
            <person name="Haridas S."/>
            <person name="Kuo A."/>
            <person name="Mondo S."/>
            <person name="Pangilinan J."/>
            <person name="Riley R."/>
            <person name="LaButti K."/>
            <person name="Andreopoulos B."/>
            <person name="Lipzen A."/>
            <person name="Chen C."/>
            <person name="Yan M."/>
            <person name="Daum C."/>
            <person name="Ng V."/>
            <person name="Clum A."/>
            <person name="Steindorff A."/>
            <person name="Ohm R.A."/>
            <person name="Martin F."/>
            <person name="Silar P."/>
            <person name="Natvig D.O."/>
            <person name="Lalanne C."/>
            <person name="Gautier V."/>
            <person name="Ament-Velasquez S.L."/>
            <person name="Kruys A."/>
            <person name="Hutchinson M.I."/>
            <person name="Powell A.J."/>
            <person name="Barry K."/>
            <person name="Miller A.N."/>
            <person name="Grigoriev I.V."/>
            <person name="Debuchy R."/>
            <person name="Gladieux P."/>
            <person name="Hiltunen Thoren M."/>
            <person name="Johannesson H."/>
        </authorList>
    </citation>
    <scope>NUCLEOTIDE SEQUENCE</scope>
    <source>
        <strain evidence="1">CBS 757.83</strain>
    </source>
</reference>
<name>A0AAN6T053_9PEZI</name>
<proteinExistence type="predicted"/>
<reference evidence="1" key="2">
    <citation type="submission" date="2023-05" db="EMBL/GenBank/DDBJ databases">
        <authorList>
            <consortium name="Lawrence Berkeley National Laboratory"/>
            <person name="Steindorff A."/>
            <person name="Hensen N."/>
            <person name="Bonometti L."/>
            <person name="Westerberg I."/>
            <person name="Brannstrom I.O."/>
            <person name="Guillou S."/>
            <person name="Cros-Aarteil S."/>
            <person name="Calhoun S."/>
            <person name="Haridas S."/>
            <person name="Kuo A."/>
            <person name="Mondo S."/>
            <person name="Pangilinan J."/>
            <person name="Riley R."/>
            <person name="Labutti K."/>
            <person name="Andreopoulos B."/>
            <person name="Lipzen A."/>
            <person name="Chen C."/>
            <person name="Yanf M."/>
            <person name="Daum C."/>
            <person name="Ng V."/>
            <person name="Clum A."/>
            <person name="Ohm R."/>
            <person name="Martin F."/>
            <person name="Silar P."/>
            <person name="Natvig D."/>
            <person name="Lalanne C."/>
            <person name="Gautier V."/>
            <person name="Ament-Velasquez S.L."/>
            <person name="Kruys A."/>
            <person name="Hutchinson M.I."/>
            <person name="Powell A.J."/>
            <person name="Barry K."/>
            <person name="Miller A.N."/>
            <person name="Grigoriev I.V."/>
            <person name="Debuchy R."/>
            <person name="Gladieux P."/>
            <person name="Thoren M.H."/>
            <person name="Johannesson H."/>
        </authorList>
    </citation>
    <scope>NUCLEOTIDE SEQUENCE</scope>
    <source>
        <strain evidence="1">CBS 757.83</strain>
    </source>
</reference>
<dbReference type="AlphaFoldDB" id="A0AAN6T053"/>
<gene>
    <name evidence="1" type="ORF">N658DRAFT_104386</name>
</gene>
<organism evidence="1 2">
    <name type="scientific">Parathielavia hyrcaniae</name>
    <dbReference type="NCBI Taxonomy" id="113614"/>
    <lineage>
        <taxon>Eukaryota</taxon>
        <taxon>Fungi</taxon>
        <taxon>Dikarya</taxon>
        <taxon>Ascomycota</taxon>
        <taxon>Pezizomycotina</taxon>
        <taxon>Sordariomycetes</taxon>
        <taxon>Sordariomycetidae</taxon>
        <taxon>Sordariales</taxon>
        <taxon>Chaetomiaceae</taxon>
        <taxon>Parathielavia</taxon>
    </lineage>
</organism>
<keyword evidence="2" id="KW-1185">Reference proteome</keyword>
<evidence type="ECO:0000313" key="2">
    <source>
        <dbReference type="Proteomes" id="UP001305647"/>
    </source>
</evidence>
<accession>A0AAN6T053</accession>
<sequence>MFAVCLGTVAEEHHRRYPQPPRCYLGPWKIQTTATAVTWQPNQGMKLQHIEQSSVRRLCRINTPCVNARMPNELTIPEKVAVPPLGNLDLRLQTPSRTIGCEQIVGKAGQAAACIQLTPRYRLSRRHEPIESPPNCSQGMVTPNWGSTGDWEGGASSLPHLVSIHFPRLHQTHHAE</sequence>
<dbReference type="EMBL" id="MU863642">
    <property type="protein sequence ID" value="KAK4100225.1"/>
    <property type="molecule type" value="Genomic_DNA"/>
</dbReference>
<evidence type="ECO:0000313" key="1">
    <source>
        <dbReference type="EMBL" id="KAK4100225.1"/>
    </source>
</evidence>